<organism evidence="1">
    <name type="scientific">Octopus bimaculoides</name>
    <name type="common">California two-spotted octopus</name>
    <dbReference type="NCBI Taxonomy" id="37653"/>
    <lineage>
        <taxon>Eukaryota</taxon>
        <taxon>Metazoa</taxon>
        <taxon>Spiralia</taxon>
        <taxon>Lophotrochozoa</taxon>
        <taxon>Mollusca</taxon>
        <taxon>Cephalopoda</taxon>
        <taxon>Coleoidea</taxon>
        <taxon>Octopodiformes</taxon>
        <taxon>Octopoda</taxon>
        <taxon>Incirrata</taxon>
        <taxon>Octopodidae</taxon>
        <taxon>Octopus</taxon>
    </lineage>
</organism>
<gene>
    <name evidence="1" type="ORF">OCBIM_22036058mg</name>
</gene>
<reference evidence="1" key="1">
    <citation type="submission" date="2015-07" db="EMBL/GenBank/DDBJ databases">
        <title>MeaNS - Measles Nucleotide Surveillance Program.</title>
        <authorList>
            <person name="Tran T."/>
            <person name="Druce J."/>
        </authorList>
    </citation>
    <scope>NUCLEOTIDE SEQUENCE</scope>
    <source>
        <strain evidence="1">UCB-OBI-ISO-001</strain>
        <tissue evidence="1">Gonad</tissue>
    </source>
</reference>
<sequence>QPNRSAMEGPHFGRTTLRIMVSSCASWGGVNGMIHPGRHFYGVVLMDLLIPVVPLEGENLETQVERLSKVVEEKKRTRVAHIWGDRKGQPNRSAMEGPHSGRTTLLIMVYPCA</sequence>
<name>A0A0L8GCC4_OCTBM</name>
<evidence type="ECO:0000313" key="1">
    <source>
        <dbReference type="EMBL" id="KOF74504.1"/>
    </source>
</evidence>
<dbReference type="AlphaFoldDB" id="A0A0L8GCC4"/>
<protein>
    <submittedName>
        <fullName evidence="1">Uncharacterized protein</fullName>
    </submittedName>
</protein>
<dbReference type="EMBL" id="KQ422640">
    <property type="protein sequence ID" value="KOF74504.1"/>
    <property type="molecule type" value="Genomic_DNA"/>
</dbReference>
<accession>A0A0L8GCC4</accession>
<feature type="non-terminal residue" evidence="1">
    <location>
        <position position="1"/>
    </location>
</feature>
<proteinExistence type="predicted"/>
<feature type="non-terminal residue" evidence="1">
    <location>
        <position position="113"/>
    </location>
</feature>